<feature type="binding site" evidence="12">
    <location>
        <position position="284"/>
    </location>
    <ligand>
        <name>K(+)</name>
        <dbReference type="ChEBI" id="CHEBI:29103"/>
    </ligand>
</feature>
<feature type="binding site" evidence="12">
    <location>
        <begin position="43"/>
        <end position="45"/>
    </location>
    <ligand>
        <name>substrate</name>
    </ligand>
</feature>
<evidence type="ECO:0000256" key="7">
    <source>
        <dbReference type="ARBA" id="ARBA00022777"/>
    </source>
</evidence>
<dbReference type="PROSITE" id="PS00584">
    <property type="entry name" value="PFKB_KINASES_2"/>
    <property type="match status" value="1"/>
</dbReference>
<evidence type="ECO:0000256" key="3">
    <source>
        <dbReference type="ARBA" id="ARBA00016943"/>
    </source>
</evidence>
<evidence type="ECO:0000256" key="2">
    <source>
        <dbReference type="ARBA" id="ARBA00012035"/>
    </source>
</evidence>
<keyword evidence="4 12" id="KW-0808">Transferase</keyword>
<dbReference type="Proteomes" id="UP001156629">
    <property type="component" value="Unassembled WGS sequence"/>
</dbReference>
<keyword evidence="6 12" id="KW-0547">Nucleotide-binding</keyword>
<keyword evidence="11 12" id="KW-0119">Carbohydrate metabolism</keyword>
<evidence type="ECO:0000313" key="14">
    <source>
        <dbReference type="EMBL" id="GLQ64472.1"/>
    </source>
</evidence>
<dbReference type="Pfam" id="PF00294">
    <property type="entry name" value="PfkB"/>
    <property type="match status" value="1"/>
</dbReference>
<feature type="binding site" evidence="12">
    <location>
        <position position="320"/>
    </location>
    <ligand>
        <name>K(+)</name>
        <dbReference type="ChEBI" id="CHEBI:29103"/>
    </ligand>
</feature>
<sequence>MMLCLKGVGPSDKQAWTSSLSPAFGLMDMTLRTPLILSFGSINIDLTARSQRLPRPGETVHADSYAIGLGGKGSNQAAAAARLARSFNVDVALAGRVGRDAFGAQARASLEGFGVDLSPLRDDPEHPTGIALIGIDASAENCITVAGGANMAVDGTDVVAASPWLDRAKVLLLQLEIPQTVVLAAARQTKRAGGLVVLDPAPAPEYGLLDALWSEIDILTPNESETFSLTGIRPATVEEAKTAAEALLAKGVRAVLVKMGAKGVFWHDGTSSGHIPPFQVTPIDTVAAGDCFNAGLAVALARGEKLPEAARIASACGALATTRRGAADAAPEWREVAALLQQ</sequence>
<evidence type="ECO:0000313" key="15">
    <source>
        <dbReference type="Proteomes" id="UP001156629"/>
    </source>
</evidence>
<feature type="binding site" evidence="12">
    <location>
        <position position="325"/>
    </location>
    <ligand>
        <name>K(+)</name>
        <dbReference type="ChEBI" id="CHEBI:29103"/>
    </ligand>
</feature>
<comment type="similarity">
    <text evidence="12">Belongs to the carbohydrate kinase PfkB family. Ribokinase subfamily.</text>
</comment>
<evidence type="ECO:0000256" key="9">
    <source>
        <dbReference type="ARBA" id="ARBA00022842"/>
    </source>
</evidence>
<evidence type="ECO:0000259" key="13">
    <source>
        <dbReference type="Pfam" id="PF00294"/>
    </source>
</evidence>
<dbReference type="InterPro" id="IPR029056">
    <property type="entry name" value="Ribokinase-like"/>
</dbReference>
<comment type="catalytic activity">
    <reaction evidence="12">
        <text>D-ribose + ATP = D-ribose 5-phosphate + ADP + H(+)</text>
        <dbReference type="Rhea" id="RHEA:13697"/>
        <dbReference type="ChEBI" id="CHEBI:15378"/>
        <dbReference type="ChEBI" id="CHEBI:30616"/>
        <dbReference type="ChEBI" id="CHEBI:47013"/>
        <dbReference type="ChEBI" id="CHEBI:78346"/>
        <dbReference type="ChEBI" id="CHEBI:456216"/>
        <dbReference type="EC" id="2.7.1.15"/>
    </reaction>
</comment>
<comment type="caution">
    <text evidence="12">Lacks conserved residue(s) required for the propagation of feature annotation.</text>
</comment>
<organism evidence="14 15">
    <name type="scientific">Gluconobacter kondonii</name>
    <dbReference type="NCBI Taxonomy" id="941463"/>
    <lineage>
        <taxon>Bacteria</taxon>
        <taxon>Pseudomonadati</taxon>
        <taxon>Pseudomonadota</taxon>
        <taxon>Alphaproteobacteria</taxon>
        <taxon>Acetobacterales</taxon>
        <taxon>Acetobacteraceae</taxon>
        <taxon>Gluconobacter</taxon>
    </lineage>
</organism>
<feature type="binding site" evidence="12">
    <location>
        <position position="222"/>
    </location>
    <ligand>
        <name>ATP</name>
        <dbReference type="ChEBI" id="CHEBI:30616"/>
    </ligand>
</feature>
<comment type="function">
    <text evidence="12">Catalyzes the phosphorylation of ribose at O-5 in a reaction requiring ATP and magnesium. The resulting D-ribose-5-phosphate can then be used either for sythesis of nucleotides, histidine, and tryptophan, or as a component of the pentose phosphate pathway.</text>
</comment>
<dbReference type="CDD" id="cd01174">
    <property type="entry name" value="ribokinase"/>
    <property type="match status" value="1"/>
</dbReference>
<comment type="similarity">
    <text evidence="1">Belongs to the carbohydrate kinase pfkB family.</text>
</comment>
<feature type="binding site" evidence="12">
    <location>
        <begin position="258"/>
        <end position="263"/>
    </location>
    <ligand>
        <name>ATP</name>
        <dbReference type="ChEBI" id="CHEBI:30616"/>
    </ligand>
</feature>
<feature type="active site" description="Proton acceptor" evidence="12">
    <location>
        <position position="290"/>
    </location>
</feature>
<keyword evidence="8 12" id="KW-0067">ATP-binding</keyword>
<keyword evidence="15" id="KW-1185">Reference proteome</keyword>
<evidence type="ECO:0000256" key="5">
    <source>
        <dbReference type="ARBA" id="ARBA00022723"/>
    </source>
</evidence>
<proteinExistence type="inferred from homology"/>
<evidence type="ECO:0000256" key="10">
    <source>
        <dbReference type="ARBA" id="ARBA00022958"/>
    </source>
</evidence>
<dbReference type="PANTHER" id="PTHR10584:SF166">
    <property type="entry name" value="RIBOKINASE"/>
    <property type="match status" value="1"/>
</dbReference>
<dbReference type="InterPro" id="IPR011877">
    <property type="entry name" value="Ribokinase"/>
</dbReference>
<reference evidence="15" key="1">
    <citation type="journal article" date="2019" name="Int. J. Syst. Evol. Microbiol.">
        <title>The Global Catalogue of Microorganisms (GCM) 10K type strain sequencing project: providing services to taxonomists for standard genome sequencing and annotation.</title>
        <authorList>
            <consortium name="The Broad Institute Genomics Platform"/>
            <consortium name="The Broad Institute Genome Sequencing Center for Infectious Disease"/>
            <person name="Wu L."/>
            <person name="Ma J."/>
        </authorList>
    </citation>
    <scope>NUCLEOTIDE SEQUENCE [LARGE SCALE GENOMIC DNA]</scope>
    <source>
        <strain evidence="15">NBRC 3266</strain>
    </source>
</reference>
<comment type="activity regulation">
    <text evidence="12">Activated by a monovalent cation that binds near, but not in, the active site. The most likely occupant of the site in vivo is potassium. Ion binding induces a conformational change that may alter substrate affinity.</text>
</comment>
<keyword evidence="5 12" id="KW-0479">Metal-binding</keyword>
<feature type="binding site" evidence="12">
    <location>
        <position position="290"/>
    </location>
    <ligand>
        <name>substrate</name>
    </ligand>
</feature>
<evidence type="ECO:0000256" key="6">
    <source>
        <dbReference type="ARBA" id="ARBA00022741"/>
    </source>
</evidence>
<name>A0ABQ5WN75_9PROT</name>
<dbReference type="InterPro" id="IPR002139">
    <property type="entry name" value="Ribo/fructo_kinase"/>
</dbReference>
<dbReference type="InterPro" id="IPR002173">
    <property type="entry name" value="Carboh/pur_kinase_PfkB_CS"/>
</dbReference>
<evidence type="ECO:0000256" key="1">
    <source>
        <dbReference type="ARBA" id="ARBA00005380"/>
    </source>
</evidence>
<feature type="binding site" evidence="12">
    <location>
        <begin position="289"/>
        <end position="290"/>
    </location>
    <ligand>
        <name>ATP</name>
        <dbReference type="ChEBI" id="CHEBI:30616"/>
    </ligand>
</feature>
<dbReference type="SUPFAM" id="SSF53613">
    <property type="entry name" value="Ribokinase-like"/>
    <property type="match status" value="1"/>
</dbReference>
<feature type="binding site" evidence="12">
    <location>
        <position position="323"/>
    </location>
    <ligand>
        <name>K(+)</name>
        <dbReference type="ChEBI" id="CHEBI:29103"/>
    </ligand>
</feature>
<protein>
    <recommendedName>
        <fullName evidence="3 12">Ribokinase</fullName>
        <shortName evidence="12">RK</shortName>
        <ecNumber evidence="2 12">2.7.1.15</ecNumber>
    </recommendedName>
</protein>
<evidence type="ECO:0000256" key="8">
    <source>
        <dbReference type="ARBA" id="ARBA00022840"/>
    </source>
</evidence>
<dbReference type="HAMAP" id="MF_01987">
    <property type="entry name" value="Ribokinase"/>
    <property type="match status" value="1"/>
</dbReference>
<comment type="caution">
    <text evidence="14">The sequence shown here is derived from an EMBL/GenBank/DDBJ whole genome shotgun (WGS) entry which is preliminary data.</text>
</comment>
<comment type="cofactor">
    <cofactor evidence="12">
        <name>Mg(2+)</name>
        <dbReference type="ChEBI" id="CHEBI:18420"/>
    </cofactor>
    <text evidence="12">Requires a divalent cation, most likely magnesium in vivo, as an electrophilic catalyst to aid phosphoryl group transfer. It is the chelate of the metal and the nucleotide that is the actual substrate.</text>
</comment>
<evidence type="ECO:0000256" key="11">
    <source>
        <dbReference type="ARBA" id="ARBA00023277"/>
    </source>
</evidence>
<comment type="subunit">
    <text evidence="12">Homodimer.</text>
</comment>
<dbReference type="Gene3D" id="3.40.1190.20">
    <property type="match status" value="1"/>
</dbReference>
<feature type="domain" description="Carbohydrate kinase PfkB" evidence="13">
    <location>
        <begin position="35"/>
        <end position="332"/>
    </location>
</feature>
<evidence type="ECO:0000256" key="12">
    <source>
        <dbReference type="HAMAP-Rule" id="MF_01987"/>
    </source>
</evidence>
<evidence type="ECO:0000256" key="4">
    <source>
        <dbReference type="ARBA" id="ARBA00022679"/>
    </source>
</evidence>
<feature type="binding site" evidence="12">
    <location>
        <position position="286"/>
    </location>
    <ligand>
        <name>K(+)</name>
        <dbReference type="ChEBI" id="CHEBI:29103"/>
    </ligand>
</feature>
<dbReference type="PRINTS" id="PR00990">
    <property type="entry name" value="RIBOKINASE"/>
</dbReference>
<keyword evidence="7 12" id="KW-0418">Kinase</keyword>
<feature type="binding site" evidence="12">
    <location>
        <begin position="71"/>
        <end position="75"/>
    </location>
    <ligand>
        <name>substrate</name>
    </ligand>
</feature>
<accession>A0ABQ5WN75</accession>
<keyword evidence="9 12" id="KW-0460">Magnesium</keyword>
<dbReference type="PANTHER" id="PTHR10584">
    <property type="entry name" value="SUGAR KINASE"/>
    <property type="match status" value="1"/>
</dbReference>
<comment type="subcellular location">
    <subcellularLocation>
        <location evidence="12">Cytoplasm</location>
    </subcellularLocation>
</comment>
<feature type="binding site" evidence="12">
    <location>
        <position position="176"/>
    </location>
    <ligand>
        <name>substrate</name>
    </ligand>
</feature>
<dbReference type="InterPro" id="IPR011611">
    <property type="entry name" value="PfkB_dom"/>
</dbReference>
<dbReference type="EC" id="2.7.1.15" evidence="2 12"/>
<keyword evidence="12" id="KW-0963">Cytoplasm</keyword>
<comment type="pathway">
    <text evidence="12">Carbohydrate metabolism; D-ribose degradation; D-ribose 5-phosphate from beta-D-ribopyranose: step 2/2.</text>
</comment>
<keyword evidence="10 12" id="KW-0630">Potassium</keyword>
<dbReference type="EMBL" id="BSNV01000002">
    <property type="protein sequence ID" value="GLQ64472.1"/>
    <property type="molecule type" value="Genomic_DNA"/>
</dbReference>
<gene>
    <name evidence="12 14" type="primary">rbsK</name>
    <name evidence="14" type="ORF">GCM10007870_00560</name>
</gene>